<dbReference type="EMBL" id="CP008947">
    <property type="protein sequence ID" value="AII06884.1"/>
    <property type="molecule type" value="Genomic_DNA"/>
</dbReference>
<dbReference type="PIRSF" id="PIRSF017371">
    <property type="entry name" value="UCP017371"/>
    <property type="match status" value="1"/>
</dbReference>
<proteinExistence type="predicted"/>
<organism evidence="1 2">
    <name type="scientific">Rhodococcus opacus</name>
    <name type="common">Nocardia opaca</name>
    <dbReference type="NCBI Taxonomy" id="37919"/>
    <lineage>
        <taxon>Bacteria</taxon>
        <taxon>Bacillati</taxon>
        <taxon>Actinomycetota</taxon>
        <taxon>Actinomycetes</taxon>
        <taxon>Mycobacteriales</taxon>
        <taxon>Nocardiaceae</taxon>
        <taxon>Rhodococcus</taxon>
    </lineage>
</organism>
<dbReference type="Proteomes" id="UP000028488">
    <property type="component" value="Chromosome"/>
</dbReference>
<accession>A0A076EU22</accession>
<evidence type="ECO:0000313" key="1">
    <source>
        <dbReference type="EMBL" id="AII06884.1"/>
    </source>
</evidence>
<dbReference type="SUPFAM" id="SSF55961">
    <property type="entry name" value="Bet v1-like"/>
    <property type="match status" value="1"/>
</dbReference>
<protein>
    <submittedName>
        <fullName evidence="1">Polyketide cyclase</fullName>
    </submittedName>
</protein>
<dbReference type="GeneID" id="69888437"/>
<dbReference type="InterPro" id="IPR023393">
    <property type="entry name" value="START-like_dom_sf"/>
</dbReference>
<evidence type="ECO:0000313" key="2">
    <source>
        <dbReference type="Proteomes" id="UP000028488"/>
    </source>
</evidence>
<dbReference type="Gene3D" id="3.30.530.20">
    <property type="match status" value="1"/>
</dbReference>
<reference evidence="1 2" key="1">
    <citation type="submission" date="2014-07" db="EMBL/GenBank/DDBJ databases">
        <title>Genome Sequence of Rhodococcus opacus Strain R7, a Biodegrader of Mono- and Polycyclic Aromatic Hydrocarbons.</title>
        <authorList>
            <person name="Di Gennaro P."/>
            <person name="Zampolli J."/>
            <person name="Presti I."/>
            <person name="Cappelletti M."/>
            <person name="D'Ursi P."/>
            <person name="Orro A."/>
            <person name="Mezzelani A."/>
            <person name="Milanesi L."/>
        </authorList>
    </citation>
    <scope>NUCLEOTIDE SEQUENCE [LARGE SCALE GENOMIC DNA]</scope>
    <source>
        <strain evidence="1 2">R7</strain>
    </source>
</reference>
<dbReference type="InterPro" id="IPR014488">
    <property type="entry name" value="UCP017371"/>
</dbReference>
<sequence>MGQVSASSSITVAATPEKALAALTDYETVRPRILSEQYLDYRVLEGGQGGGTVAQWTLKATEKRSRDIKATVTVAGNTITETDANSSLVTTWVVAPSGSGSTVTTTTEWKGAGGIGGFFEKTFAPLGLKKIQGQVLANLERELA</sequence>
<dbReference type="RefSeq" id="WP_005248646.1">
    <property type="nucleotide sequence ID" value="NZ_CP008947.1"/>
</dbReference>
<dbReference type="Pfam" id="PF10604">
    <property type="entry name" value="Polyketide_cyc2"/>
    <property type="match status" value="1"/>
</dbReference>
<gene>
    <name evidence="1" type="ORF">EP51_20445</name>
</gene>
<dbReference type="eggNOG" id="COG3832">
    <property type="taxonomic scope" value="Bacteria"/>
</dbReference>
<dbReference type="InterPro" id="IPR019587">
    <property type="entry name" value="Polyketide_cyclase/dehydratase"/>
</dbReference>
<name>A0A076EU22_RHOOP</name>
<dbReference type="AlphaFoldDB" id="A0A076EU22"/>